<feature type="transmembrane region" description="Helical" evidence="9">
    <location>
        <begin position="12"/>
        <end position="35"/>
    </location>
</feature>
<dbReference type="FunFam" id="3.40.50.300:FF:000218">
    <property type="entry name" value="Multidrug ABC transporter ATP-binding protein"/>
    <property type="match status" value="1"/>
</dbReference>
<dbReference type="InterPro" id="IPR003439">
    <property type="entry name" value="ABC_transporter-like_ATP-bd"/>
</dbReference>
<reference evidence="12 13" key="1">
    <citation type="journal article" date="2006" name="J. Bacteriol.">
        <title>Comparative genomic analysis of three strains of Ehrlichia ruminantium reveals an active process of genome size plasticity.</title>
        <authorList>
            <person name="Frutos R."/>
            <person name="Viari A."/>
            <person name="Ferraz C."/>
            <person name="Morgat A."/>
            <person name="Eychenie S."/>
            <person name="Kandassami Y."/>
            <person name="Chantal I."/>
            <person name="Bensaid A."/>
            <person name="Coissac E."/>
            <person name="Vachiery N."/>
            <person name="Demaille J."/>
            <person name="Martinez D."/>
        </authorList>
    </citation>
    <scope>NUCLEOTIDE SEQUENCE [LARGE SCALE GENOMIC DNA]</scope>
    <source>
        <strain evidence="12 13">Welgevonden</strain>
    </source>
</reference>
<evidence type="ECO:0000313" key="13">
    <source>
        <dbReference type="Proteomes" id="UP000001021"/>
    </source>
</evidence>
<dbReference type="KEGG" id="eru:Erum6820"/>
<dbReference type="GO" id="GO:0005524">
    <property type="term" value="F:ATP binding"/>
    <property type="evidence" value="ECO:0007669"/>
    <property type="project" value="UniProtKB-KW"/>
</dbReference>
<keyword evidence="3 9" id="KW-0812">Transmembrane</keyword>
<evidence type="ECO:0000256" key="7">
    <source>
        <dbReference type="ARBA" id="ARBA00023136"/>
    </source>
</evidence>
<gene>
    <name evidence="12" type="primary">msbA</name>
    <name evidence="12" type="ordered locus">ERWE_CDS_07170</name>
</gene>
<sequence>MKILFQFVKPYLLYFIFAYLVVAVSSVTILAFGYGLHNLVDSWVTTSSVTSINNALLFLLIVVLIVGVTSFLRMWLTGYGSERVITGIRLNLYNRIIHFSPRFFENNSISSLVTRLMADTSALQVILSASMSTILRNATTLLGSIVMLVHTNFKLTTYTVVVIPVILVILTSLGKKVKLLSQKVRLKTDEITSFVEETYRGISVIQSFSKENTTKQKFSNLLGVSLNITNKYIILRALLVTLIITSAMTSIGLVLSLGIKEVLNNNITVGSLFSFIFYAAIAAGSVNNMGDNLHDIQKAVRISEDISKVLLMPLDIHEIENPKIVDELKDAILINNVTFSYPSKPNDPALKGVSFSIDKGQVVALVGPSGSGKSTITNILLRFYDITAGDVTIDGINIKDLSLSSLRSLFSVVPQNPVMFSGTILENITYGVSDATYEDVKNAAKTACILDFIESLPNKFSTFVGERGLCLSEGQKQRIAIARAVLKKDSGVLILDEATSSLDSKNEQLIHDALDNLKNNKTMLIIAHRLSTIVKADKIVVFNNGCIDDIGTHKSLIAKQDGLYSKLAKLQLSNENFSDGSSN</sequence>
<feature type="transmembrane region" description="Helical" evidence="9">
    <location>
        <begin position="155"/>
        <end position="173"/>
    </location>
</feature>
<feature type="domain" description="ABC transporter" evidence="10">
    <location>
        <begin position="332"/>
        <end position="569"/>
    </location>
</feature>
<dbReference type="SUPFAM" id="SSF90123">
    <property type="entry name" value="ABC transporter transmembrane region"/>
    <property type="match status" value="1"/>
</dbReference>
<comment type="function">
    <text evidence="8">Part of an ABC transporter complex. Transmembrane domains (TMD) form a pore in the inner membrane and the ATP-binding domain (NBD) is responsible for energy generation.</text>
</comment>
<dbReference type="GO" id="GO:0005886">
    <property type="term" value="C:plasma membrane"/>
    <property type="evidence" value="ECO:0007669"/>
    <property type="project" value="UniProtKB-SubCell"/>
</dbReference>
<comment type="subcellular location">
    <subcellularLocation>
        <location evidence="1">Cell membrane</location>
        <topology evidence="1">Multi-pass membrane protein</topology>
    </subcellularLocation>
</comment>
<keyword evidence="7 9" id="KW-0472">Membrane</keyword>
<dbReference type="Gene3D" id="3.40.50.300">
    <property type="entry name" value="P-loop containing nucleotide triphosphate hydrolases"/>
    <property type="match status" value="1"/>
</dbReference>
<evidence type="ECO:0000256" key="6">
    <source>
        <dbReference type="ARBA" id="ARBA00022989"/>
    </source>
</evidence>
<protein>
    <submittedName>
        <fullName evidence="12">Lipid A export ATP-binding protein</fullName>
    </submittedName>
</protein>
<accession>A0A0H3LZV8</accession>
<dbReference type="Gene3D" id="1.20.1560.10">
    <property type="entry name" value="ABC transporter type 1, transmembrane domain"/>
    <property type="match status" value="2"/>
</dbReference>
<keyword evidence="4" id="KW-0547">Nucleotide-binding</keyword>
<keyword evidence="5 12" id="KW-0067">ATP-binding</keyword>
<dbReference type="KEGG" id="erw:ERWE_CDS_07170"/>
<evidence type="ECO:0000256" key="2">
    <source>
        <dbReference type="ARBA" id="ARBA00005417"/>
    </source>
</evidence>
<dbReference type="eggNOG" id="COG1132">
    <property type="taxonomic scope" value="Bacteria"/>
</dbReference>
<organism evidence="12 13">
    <name type="scientific">Ehrlichia ruminantium (strain Welgevonden)</name>
    <dbReference type="NCBI Taxonomy" id="254945"/>
    <lineage>
        <taxon>Bacteria</taxon>
        <taxon>Pseudomonadati</taxon>
        <taxon>Pseudomonadota</taxon>
        <taxon>Alphaproteobacteria</taxon>
        <taxon>Rickettsiales</taxon>
        <taxon>Anaplasmataceae</taxon>
        <taxon>Ehrlichia</taxon>
    </lineage>
</organism>
<dbReference type="EMBL" id="CR925678">
    <property type="protein sequence ID" value="CAI27211.1"/>
    <property type="molecule type" value="Genomic_DNA"/>
</dbReference>
<dbReference type="Proteomes" id="UP000001021">
    <property type="component" value="Chromosome"/>
</dbReference>
<dbReference type="CDD" id="cd18575">
    <property type="entry name" value="ABC_6TM_bac_exporter_ABCB8_10_like"/>
    <property type="match status" value="1"/>
</dbReference>
<evidence type="ECO:0000256" key="8">
    <source>
        <dbReference type="ARBA" id="ARBA00024725"/>
    </source>
</evidence>
<evidence type="ECO:0000256" key="5">
    <source>
        <dbReference type="ARBA" id="ARBA00022840"/>
    </source>
</evidence>
<evidence type="ECO:0000313" key="12">
    <source>
        <dbReference type="EMBL" id="CAI27211.1"/>
    </source>
</evidence>
<dbReference type="SUPFAM" id="SSF52540">
    <property type="entry name" value="P-loop containing nucleoside triphosphate hydrolases"/>
    <property type="match status" value="1"/>
</dbReference>
<dbReference type="InterPro" id="IPR003593">
    <property type="entry name" value="AAA+_ATPase"/>
</dbReference>
<evidence type="ECO:0000256" key="1">
    <source>
        <dbReference type="ARBA" id="ARBA00004651"/>
    </source>
</evidence>
<dbReference type="PROSITE" id="PS50929">
    <property type="entry name" value="ABC_TM1F"/>
    <property type="match status" value="1"/>
</dbReference>
<dbReference type="InterPro" id="IPR036640">
    <property type="entry name" value="ABC1_TM_sf"/>
</dbReference>
<name>A0A0H3LZV8_EHRRW</name>
<evidence type="ECO:0000259" key="11">
    <source>
        <dbReference type="PROSITE" id="PS50929"/>
    </source>
</evidence>
<dbReference type="GO" id="GO:0015421">
    <property type="term" value="F:ABC-type oligopeptide transporter activity"/>
    <property type="evidence" value="ECO:0007669"/>
    <property type="project" value="TreeGrafter"/>
</dbReference>
<dbReference type="Pfam" id="PF00664">
    <property type="entry name" value="ABC_membrane"/>
    <property type="match status" value="1"/>
</dbReference>
<dbReference type="GeneID" id="33057863"/>
<dbReference type="RefSeq" id="WP_011155361.1">
    <property type="nucleotide sequence ID" value="NC_005295.2"/>
</dbReference>
<dbReference type="PANTHER" id="PTHR43394:SF1">
    <property type="entry name" value="ATP-BINDING CASSETTE SUB-FAMILY B MEMBER 10, MITOCHONDRIAL"/>
    <property type="match status" value="1"/>
</dbReference>
<dbReference type="PROSITE" id="PS50893">
    <property type="entry name" value="ABC_TRANSPORTER_2"/>
    <property type="match status" value="1"/>
</dbReference>
<evidence type="ECO:0000256" key="9">
    <source>
        <dbReference type="SAM" id="Phobius"/>
    </source>
</evidence>
<dbReference type="InterPro" id="IPR039421">
    <property type="entry name" value="Type_1_exporter"/>
</dbReference>
<dbReference type="InterPro" id="IPR027417">
    <property type="entry name" value="P-loop_NTPase"/>
</dbReference>
<dbReference type="Pfam" id="PF00005">
    <property type="entry name" value="ABC_tran"/>
    <property type="match status" value="1"/>
</dbReference>
<keyword evidence="13" id="KW-1185">Reference proteome</keyword>
<dbReference type="HOGENOM" id="CLU_000604_84_3_5"/>
<evidence type="ECO:0000256" key="3">
    <source>
        <dbReference type="ARBA" id="ARBA00022692"/>
    </source>
</evidence>
<comment type="similarity">
    <text evidence="2">Belongs to the ABC transporter superfamily.</text>
</comment>
<feature type="transmembrane region" description="Helical" evidence="9">
    <location>
        <begin position="233"/>
        <end position="255"/>
    </location>
</feature>
<proteinExistence type="inferred from homology"/>
<dbReference type="PANTHER" id="PTHR43394">
    <property type="entry name" value="ATP-DEPENDENT PERMEASE MDL1, MITOCHONDRIAL"/>
    <property type="match status" value="1"/>
</dbReference>
<evidence type="ECO:0000259" key="10">
    <source>
        <dbReference type="PROSITE" id="PS50893"/>
    </source>
</evidence>
<dbReference type="InterPro" id="IPR011527">
    <property type="entry name" value="ABC1_TM_dom"/>
</dbReference>
<feature type="transmembrane region" description="Helical" evidence="9">
    <location>
        <begin position="55"/>
        <end position="76"/>
    </location>
</feature>
<dbReference type="SMART" id="SM00382">
    <property type="entry name" value="AAA"/>
    <property type="match status" value="1"/>
</dbReference>
<dbReference type="AlphaFoldDB" id="A0A0H3LZV8"/>
<feature type="domain" description="ABC transmembrane type-1" evidence="11">
    <location>
        <begin position="20"/>
        <end position="298"/>
    </location>
</feature>
<dbReference type="GO" id="GO:0016887">
    <property type="term" value="F:ATP hydrolysis activity"/>
    <property type="evidence" value="ECO:0007669"/>
    <property type="project" value="InterPro"/>
</dbReference>
<evidence type="ECO:0000256" key="4">
    <source>
        <dbReference type="ARBA" id="ARBA00022741"/>
    </source>
</evidence>
<keyword evidence="6 9" id="KW-1133">Transmembrane helix</keyword>
<feature type="transmembrane region" description="Helical" evidence="9">
    <location>
        <begin position="267"/>
        <end position="286"/>
    </location>
</feature>